<proteinExistence type="predicted"/>
<evidence type="ECO:0000313" key="2">
    <source>
        <dbReference type="EMBL" id="NMM01773.1"/>
    </source>
</evidence>
<name>A0A848IKX0_9BURK</name>
<evidence type="ECO:0000256" key="1">
    <source>
        <dbReference type="SAM" id="MobiDB-lite"/>
    </source>
</evidence>
<gene>
    <name evidence="2" type="ORF">HHL24_28035</name>
</gene>
<organism evidence="2 3">
    <name type="scientific">Paraburkholderia polaris</name>
    <dbReference type="NCBI Taxonomy" id="2728848"/>
    <lineage>
        <taxon>Bacteria</taxon>
        <taxon>Pseudomonadati</taxon>
        <taxon>Pseudomonadota</taxon>
        <taxon>Betaproteobacteria</taxon>
        <taxon>Burkholderiales</taxon>
        <taxon>Burkholderiaceae</taxon>
        <taxon>Paraburkholderia</taxon>
    </lineage>
</organism>
<dbReference type="Proteomes" id="UP000544134">
    <property type="component" value="Unassembled WGS sequence"/>
</dbReference>
<reference evidence="2 3" key="1">
    <citation type="submission" date="2020-04" db="EMBL/GenBank/DDBJ databases">
        <title>Paraburkholderia sp. RP-4-7 isolated from soil.</title>
        <authorList>
            <person name="Dahal R.H."/>
        </authorList>
    </citation>
    <scope>NUCLEOTIDE SEQUENCE [LARGE SCALE GENOMIC DNA]</scope>
    <source>
        <strain evidence="2 3">RP-4-7</strain>
    </source>
</reference>
<feature type="compositionally biased region" description="Basic and acidic residues" evidence="1">
    <location>
        <begin position="1"/>
        <end position="20"/>
    </location>
</feature>
<feature type="compositionally biased region" description="Polar residues" evidence="1">
    <location>
        <begin position="39"/>
        <end position="49"/>
    </location>
</feature>
<dbReference type="RefSeq" id="WP_169488603.1">
    <property type="nucleotide sequence ID" value="NZ_JABBGJ010000033.1"/>
</dbReference>
<dbReference type="EMBL" id="JABBGJ010000033">
    <property type="protein sequence ID" value="NMM01773.1"/>
    <property type="molecule type" value="Genomic_DNA"/>
</dbReference>
<comment type="caution">
    <text evidence="2">The sequence shown here is derived from an EMBL/GenBank/DDBJ whole genome shotgun (WGS) entry which is preliminary data.</text>
</comment>
<dbReference type="AlphaFoldDB" id="A0A848IKX0"/>
<evidence type="ECO:0000313" key="3">
    <source>
        <dbReference type="Proteomes" id="UP000544134"/>
    </source>
</evidence>
<protein>
    <submittedName>
        <fullName evidence="2">Uncharacterized protein</fullName>
    </submittedName>
</protein>
<accession>A0A848IKX0</accession>
<sequence length="81" mass="8558">MGHMAGHADERGKEGEKDMRAGGGRGTRPADAQREAGTNPLSDTVQSARDAQEKAKHSRSENALQSAQDKNPVPPGAVRKP</sequence>
<feature type="region of interest" description="Disordered" evidence="1">
    <location>
        <begin position="1"/>
        <end position="81"/>
    </location>
</feature>
<keyword evidence="3" id="KW-1185">Reference proteome</keyword>
<feature type="compositionally biased region" description="Basic and acidic residues" evidence="1">
    <location>
        <begin position="50"/>
        <end position="60"/>
    </location>
</feature>